<keyword evidence="2" id="KW-0812">Transmembrane</keyword>
<feature type="coiled-coil region" evidence="1">
    <location>
        <begin position="47"/>
        <end position="74"/>
    </location>
</feature>
<comment type="caution">
    <text evidence="3">The sequence shown here is derived from an EMBL/GenBank/DDBJ whole genome shotgun (WGS) entry which is preliminary data.</text>
</comment>
<sequence length="128" mass="14888">MKKNTQKEFGWNIFSVGLSSVLFLVAVFLTFSNWRILTKALDSIKFRNLAEANLDALEKREAELFAKVTDLETESGIDREIRERFPVAKQGEEVIMIINADKERVFEEGAIQGAPTFWQRMKDWWKSQ</sequence>
<organism evidence="3 4">
    <name type="scientific">Candidatus Taylorbacteria bacterium RIFCSPHIGHO2_02_FULL_43_32b</name>
    <dbReference type="NCBI Taxonomy" id="1802306"/>
    <lineage>
        <taxon>Bacteria</taxon>
        <taxon>Candidatus Tayloriibacteriota</taxon>
    </lineage>
</organism>
<evidence type="ECO:0008006" key="5">
    <source>
        <dbReference type="Google" id="ProtNLM"/>
    </source>
</evidence>
<keyword evidence="2" id="KW-1133">Transmembrane helix</keyword>
<keyword evidence="1" id="KW-0175">Coiled coil</keyword>
<protein>
    <recommendedName>
        <fullName evidence="5">Septum formation initiator</fullName>
    </recommendedName>
</protein>
<evidence type="ECO:0000256" key="1">
    <source>
        <dbReference type="SAM" id="Coils"/>
    </source>
</evidence>
<name>A0A1G2ML49_9BACT</name>
<evidence type="ECO:0000313" key="3">
    <source>
        <dbReference type="EMBL" id="OHA23899.1"/>
    </source>
</evidence>
<evidence type="ECO:0000313" key="4">
    <source>
        <dbReference type="Proteomes" id="UP000177130"/>
    </source>
</evidence>
<feature type="transmembrane region" description="Helical" evidence="2">
    <location>
        <begin position="12"/>
        <end position="31"/>
    </location>
</feature>
<dbReference type="Proteomes" id="UP000177130">
    <property type="component" value="Unassembled WGS sequence"/>
</dbReference>
<accession>A0A1G2ML49</accession>
<gene>
    <name evidence="3" type="ORF">A3C72_01535</name>
</gene>
<dbReference type="AlphaFoldDB" id="A0A1G2ML49"/>
<proteinExistence type="predicted"/>
<keyword evidence="2" id="KW-0472">Membrane</keyword>
<reference evidence="3 4" key="1">
    <citation type="journal article" date="2016" name="Nat. Commun.">
        <title>Thousands of microbial genomes shed light on interconnected biogeochemical processes in an aquifer system.</title>
        <authorList>
            <person name="Anantharaman K."/>
            <person name="Brown C.T."/>
            <person name="Hug L.A."/>
            <person name="Sharon I."/>
            <person name="Castelle C.J."/>
            <person name="Probst A.J."/>
            <person name="Thomas B.C."/>
            <person name="Singh A."/>
            <person name="Wilkins M.J."/>
            <person name="Karaoz U."/>
            <person name="Brodie E.L."/>
            <person name="Williams K.H."/>
            <person name="Hubbard S.S."/>
            <person name="Banfield J.F."/>
        </authorList>
    </citation>
    <scope>NUCLEOTIDE SEQUENCE [LARGE SCALE GENOMIC DNA]</scope>
</reference>
<dbReference type="EMBL" id="MHRK01000022">
    <property type="protein sequence ID" value="OHA23899.1"/>
    <property type="molecule type" value="Genomic_DNA"/>
</dbReference>
<evidence type="ECO:0000256" key="2">
    <source>
        <dbReference type="SAM" id="Phobius"/>
    </source>
</evidence>